<evidence type="ECO:0000313" key="1">
    <source>
        <dbReference type="EMBL" id="WHZ58479.1"/>
    </source>
</evidence>
<protein>
    <submittedName>
        <fullName evidence="1">Chitin disaccharide deacetylase</fullName>
        <ecNumber evidence="1">3.5.1.105</ecNumber>
    </submittedName>
</protein>
<dbReference type="EC" id="3.5.1.105" evidence="1"/>
<sequence length="229" mass="25890">MPHFIINADDFGYSRGVNYGIIDAHTDGIVNSATMMVNMPGAQHAVSLAKEHPELQVGIHLTLTCGRAASDQVPSLIDDNGYFNIKNDPNQNQNINAAEVEIEWETQIQRFLSFGLAPSHLDSHHHVHSWPVLEQVIMNLANKYDLPVRRFWEGEKEGLQAFSDVFVHTFYGDDLSPDYFTELKKSYQGDIRVEIMCHPAYIDEALLKGSSYCLQRSNELSILMAARRI</sequence>
<name>A0ACD4RDN1_9BACI</name>
<evidence type="ECO:0000313" key="2">
    <source>
        <dbReference type="Proteomes" id="UP001226091"/>
    </source>
</evidence>
<keyword evidence="2" id="KW-1185">Reference proteome</keyword>
<accession>A0ACD4RDN1</accession>
<proteinExistence type="predicted"/>
<dbReference type="EMBL" id="CP126116">
    <property type="protein sequence ID" value="WHZ58479.1"/>
    <property type="molecule type" value="Genomic_DNA"/>
</dbReference>
<dbReference type="Proteomes" id="UP001226091">
    <property type="component" value="Chromosome"/>
</dbReference>
<gene>
    <name evidence="1" type="primary">chbG</name>
    <name evidence="1" type="ORF">QLQ22_03795</name>
</gene>
<organism evidence="1 2">
    <name type="scientific">Metabacillus hrfriensis</name>
    <dbReference type="NCBI Taxonomy" id="3048891"/>
    <lineage>
        <taxon>Bacteria</taxon>
        <taxon>Bacillati</taxon>
        <taxon>Bacillota</taxon>
        <taxon>Bacilli</taxon>
        <taxon>Bacillales</taxon>
        <taxon>Bacillaceae</taxon>
        <taxon>Metabacillus</taxon>
    </lineage>
</organism>
<reference evidence="2" key="1">
    <citation type="journal article" date="2025" name="Aquaculture">
        <title>Assessment of the bioflocculant production and safety properties of Metabacillus hrfriensis sp. nov. based on phenotypic and whole-genome sequencing analysis.</title>
        <authorList>
            <person name="Zhang R."/>
            <person name="Zhao Z."/>
            <person name="Luo L."/>
            <person name="Wang S."/>
            <person name="Guo K."/>
            <person name="Xu W."/>
        </authorList>
    </citation>
    <scope>NUCLEOTIDE SEQUENCE [LARGE SCALE GENOMIC DNA]</scope>
    <source>
        <strain evidence="2">CT-WN-B3</strain>
    </source>
</reference>
<keyword evidence="1" id="KW-0378">Hydrolase</keyword>